<protein>
    <recommendedName>
        <fullName evidence="9">ALOG domain-containing protein</fullName>
    </recommendedName>
</protein>
<keyword evidence="3" id="KW-0217">Developmental protein</keyword>
<organism evidence="10 11">
    <name type="scientific">Vanilla planifolia</name>
    <name type="common">Vanilla</name>
    <dbReference type="NCBI Taxonomy" id="51239"/>
    <lineage>
        <taxon>Eukaryota</taxon>
        <taxon>Viridiplantae</taxon>
        <taxon>Streptophyta</taxon>
        <taxon>Embryophyta</taxon>
        <taxon>Tracheophyta</taxon>
        <taxon>Spermatophyta</taxon>
        <taxon>Magnoliopsida</taxon>
        <taxon>Liliopsida</taxon>
        <taxon>Asparagales</taxon>
        <taxon>Orchidaceae</taxon>
        <taxon>Vanilloideae</taxon>
        <taxon>Vanilleae</taxon>
        <taxon>Vanilla</taxon>
    </lineage>
</organism>
<dbReference type="Proteomes" id="UP000639772">
    <property type="component" value="Chromosome 9"/>
</dbReference>
<comment type="caution">
    <text evidence="10">The sequence shown here is derived from an EMBL/GenBank/DDBJ whole genome shotgun (WGS) entry which is preliminary data.</text>
</comment>
<dbReference type="Pfam" id="PF04852">
    <property type="entry name" value="ALOG_dom"/>
    <property type="match status" value="1"/>
</dbReference>
<dbReference type="GO" id="GO:0003677">
    <property type="term" value="F:DNA binding"/>
    <property type="evidence" value="ECO:0007669"/>
    <property type="project" value="UniProtKB-KW"/>
</dbReference>
<keyword evidence="6" id="KW-0804">Transcription</keyword>
<keyword evidence="4" id="KW-0805">Transcription regulation</keyword>
<dbReference type="GO" id="GO:0009416">
    <property type="term" value="P:response to light stimulus"/>
    <property type="evidence" value="ECO:0007669"/>
    <property type="project" value="TreeGrafter"/>
</dbReference>
<feature type="region of interest" description="Disordered" evidence="8">
    <location>
        <begin position="1"/>
        <end position="40"/>
    </location>
</feature>
<dbReference type="AlphaFoldDB" id="A0A835QHX8"/>
<dbReference type="PANTHER" id="PTHR31165:SF78">
    <property type="entry name" value="PROTEIN G1-LIKE7"/>
    <property type="match status" value="1"/>
</dbReference>
<evidence type="ECO:0000256" key="3">
    <source>
        <dbReference type="ARBA" id="ARBA00022473"/>
    </source>
</evidence>
<proteinExistence type="inferred from homology"/>
<evidence type="ECO:0000313" key="11">
    <source>
        <dbReference type="Proteomes" id="UP000639772"/>
    </source>
</evidence>
<keyword evidence="5" id="KW-0238">DNA-binding</keyword>
<comment type="similarity">
    <text evidence="2">Belongs to the plant homeotic and developmental regulators ALOG protein family.</text>
</comment>
<evidence type="ECO:0000256" key="6">
    <source>
        <dbReference type="ARBA" id="ARBA00023163"/>
    </source>
</evidence>
<dbReference type="PANTHER" id="PTHR31165">
    <property type="entry name" value="PROTEIN G1-LIKE2"/>
    <property type="match status" value="1"/>
</dbReference>
<feature type="domain" description="ALOG" evidence="9">
    <location>
        <begin position="35"/>
        <end position="163"/>
    </location>
</feature>
<evidence type="ECO:0000256" key="5">
    <source>
        <dbReference type="ARBA" id="ARBA00023125"/>
    </source>
</evidence>
<evidence type="ECO:0000313" key="10">
    <source>
        <dbReference type="EMBL" id="KAG0468057.1"/>
    </source>
</evidence>
<feature type="region of interest" description="Disordered" evidence="8">
    <location>
        <begin position="123"/>
        <end position="207"/>
    </location>
</feature>
<gene>
    <name evidence="10" type="ORF">HPP92_017385</name>
</gene>
<reference evidence="10 11" key="1">
    <citation type="journal article" date="2020" name="Nat. Food">
        <title>A phased Vanilla planifolia genome enables genetic improvement of flavour and production.</title>
        <authorList>
            <person name="Hasing T."/>
            <person name="Tang H."/>
            <person name="Brym M."/>
            <person name="Khazi F."/>
            <person name="Huang T."/>
            <person name="Chambers A.H."/>
        </authorList>
    </citation>
    <scope>NUCLEOTIDE SEQUENCE [LARGE SCALE GENOMIC DNA]</scope>
    <source>
        <tissue evidence="10">Leaf</tissue>
    </source>
</reference>
<dbReference type="GO" id="GO:0005634">
    <property type="term" value="C:nucleus"/>
    <property type="evidence" value="ECO:0007669"/>
    <property type="project" value="UniProtKB-SubCell"/>
</dbReference>
<evidence type="ECO:0000256" key="8">
    <source>
        <dbReference type="SAM" id="MobiDB-lite"/>
    </source>
</evidence>
<dbReference type="InterPro" id="IPR040222">
    <property type="entry name" value="ALOG"/>
</dbReference>
<feature type="compositionally biased region" description="Low complexity" evidence="8">
    <location>
        <begin position="13"/>
        <end position="34"/>
    </location>
</feature>
<dbReference type="InterPro" id="IPR006936">
    <property type="entry name" value="ALOG_dom"/>
</dbReference>
<dbReference type="GO" id="GO:0009299">
    <property type="term" value="P:mRNA transcription"/>
    <property type="evidence" value="ECO:0007669"/>
    <property type="project" value="TreeGrafter"/>
</dbReference>
<feature type="compositionally biased region" description="Basic residues" evidence="8">
    <location>
        <begin position="148"/>
        <end position="167"/>
    </location>
</feature>
<name>A0A835QHX8_VANPL</name>
<evidence type="ECO:0000256" key="2">
    <source>
        <dbReference type="ARBA" id="ARBA00010308"/>
    </source>
</evidence>
<dbReference type="PROSITE" id="PS51697">
    <property type="entry name" value="ALOG"/>
    <property type="match status" value="1"/>
</dbReference>
<evidence type="ECO:0000259" key="9">
    <source>
        <dbReference type="PROSITE" id="PS51697"/>
    </source>
</evidence>
<keyword evidence="7" id="KW-0539">Nucleus</keyword>
<dbReference type="EMBL" id="JADCNM010000009">
    <property type="protein sequence ID" value="KAG0468057.1"/>
    <property type="molecule type" value="Genomic_DNA"/>
</dbReference>
<feature type="compositionally biased region" description="Low complexity" evidence="8">
    <location>
        <begin position="186"/>
        <end position="200"/>
    </location>
</feature>
<dbReference type="OrthoDB" id="1906822at2759"/>
<sequence length="207" mass="22274">MEPHKRTREPSPSSLAGGQAAAEASAAQPQQQLSRYESQKRRDWNSFLRYLQEKRQPLGGAELCSGAHVIDFLRYLDQFGKTKVHSNGCVFYGHPSPTGPCPCPLRQAWGSLDALTGRLRAAYEESGGARRRTPSLPAPSETTSAKSASRRPGARGISYKKKKRRHPQASGGSSPPHVPSWRTPAGEESSSGGLRGEGSSVPRGPAS</sequence>
<evidence type="ECO:0000256" key="4">
    <source>
        <dbReference type="ARBA" id="ARBA00023015"/>
    </source>
</evidence>
<evidence type="ECO:0000256" key="7">
    <source>
        <dbReference type="ARBA" id="ARBA00023242"/>
    </source>
</evidence>
<evidence type="ECO:0000256" key="1">
    <source>
        <dbReference type="ARBA" id="ARBA00004123"/>
    </source>
</evidence>
<comment type="subcellular location">
    <subcellularLocation>
        <location evidence="1">Nucleus</location>
    </subcellularLocation>
</comment>
<accession>A0A835QHX8</accession>